<dbReference type="InterPro" id="IPR000577">
    <property type="entry name" value="Carb_kinase_FGGY"/>
</dbReference>
<evidence type="ECO:0000256" key="1">
    <source>
        <dbReference type="ARBA" id="ARBA00009156"/>
    </source>
</evidence>
<dbReference type="InterPro" id="IPR050406">
    <property type="entry name" value="FGGY_Carb_Kinase"/>
</dbReference>
<reference evidence="7" key="1">
    <citation type="submission" date="2020-10" db="EMBL/GenBank/DDBJ databases">
        <authorList>
            <person name="Gilroy R."/>
        </authorList>
    </citation>
    <scope>NUCLEOTIDE SEQUENCE</scope>
    <source>
        <strain evidence="7">ChiBcec16-1751</strain>
    </source>
</reference>
<proteinExistence type="inferred from homology"/>
<evidence type="ECO:0000313" key="8">
    <source>
        <dbReference type="Proteomes" id="UP000886741"/>
    </source>
</evidence>
<evidence type="ECO:0000313" key="7">
    <source>
        <dbReference type="EMBL" id="HIS65146.1"/>
    </source>
</evidence>
<dbReference type="Gene3D" id="3.30.420.40">
    <property type="match status" value="2"/>
</dbReference>
<organism evidence="7 8">
    <name type="scientific">Candidatus Avoscillospira avistercoris</name>
    <dbReference type="NCBI Taxonomy" id="2840707"/>
    <lineage>
        <taxon>Bacteria</taxon>
        <taxon>Bacillati</taxon>
        <taxon>Bacillota</taxon>
        <taxon>Clostridia</taxon>
        <taxon>Eubacteriales</taxon>
        <taxon>Oscillospiraceae</taxon>
        <taxon>Oscillospiraceae incertae sedis</taxon>
        <taxon>Candidatus Avoscillospira</taxon>
    </lineage>
</organism>
<dbReference type="PANTHER" id="PTHR43095:SF5">
    <property type="entry name" value="XYLULOSE KINASE"/>
    <property type="match status" value="1"/>
</dbReference>
<dbReference type="InterPro" id="IPR018483">
    <property type="entry name" value="Carb_kinase_FGGY_CS"/>
</dbReference>
<dbReference type="InterPro" id="IPR043129">
    <property type="entry name" value="ATPase_NBD"/>
</dbReference>
<dbReference type="SUPFAM" id="SSF53067">
    <property type="entry name" value="Actin-like ATPase domain"/>
    <property type="match status" value="2"/>
</dbReference>
<evidence type="ECO:0000256" key="3">
    <source>
        <dbReference type="ARBA" id="ARBA00022777"/>
    </source>
</evidence>
<dbReference type="CDD" id="cd07805">
    <property type="entry name" value="ASKHA_NBD_FGGY_CvXK-like"/>
    <property type="match status" value="1"/>
</dbReference>
<dbReference type="PROSITE" id="PS00445">
    <property type="entry name" value="FGGY_KINASES_2"/>
    <property type="match status" value="1"/>
</dbReference>
<dbReference type="InterPro" id="IPR018485">
    <property type="entry name" value="FGGY_C"/>
</dbReference>
<dbReference type="InterPro" id="IPR018484">
    <property type="entry name" value="FGGY_N"/>
</dbReference>
<sequence>MQYILAHDLGTSGDKATLFSTDGALVAAVVESYPCRYYNDNWAEQNPDDWYAAVCRATKALTAQVSPADIVGVSFSGHMMGAVLLDGRGEVLRSAIIWADQRATAEQKRLAERVGDERFYAITGNRNNPTHSICKIMWSLEHDGLGGQLHKAINCKDLIVYRLTGHIGTDYSDASGTGVLDLNTFTWSAEILEAAGVPMSVMPELRASTDLAGRVTAQAAAETGLLEGTPVFCGCADGAAASIGAGIAQRGQGYISLGTSAWISYFDDAMYLDPQQRTFNMAGMAKHDVYPLGVMQAAGSSYSWMRDQLCGAERCKAQAQGGSIYDAINRQIAETPVGANGVLFLPYLMGERSPWWDANARGAFLGLKQETAHADLLRAVMEGVAMNLALILQVFREKYPFETLRIIGAAAREPVWRQVLADVLNVRIEQLNLLEEGCSLGAVMTAGIGAGVLPGPAAIDRFLRVEQITEPCPDHAEQYAALLPRFADAYTRLRGFSY</sequence>
<evidence type="ECO:0000259" key="6">
    <source>
        <dbReference type="Pfam" id="PF02782"/>
    </source>
</evidence>
<accession>A0A9D1FB91</accession>
<keyword evidence="3 4" id="KW-0418">Kinase</keyword>
<protein>
    <submittedName>
        <fullName evidence="7">FGGY-family carbohydrate kinase</fullName>
    </submittedName>
</protein>
<gene>
    <name evidence="7" type="ORF">IAA83_07240</name>
</gene>
<comment type="similarity">
    <text evidence="1 4">Belongs to the FGGY kinase family.</text>
</comment>
<feature type="domain" description="Carbohydrate kinase FGGY C-terminal" evidence="6">
    <location>
        <begin position="254"/>
        <end position="449"/>
    </location>
</feature>
<evidence type="ECO:0000256" key="4">
    <source>
        <dbReference type="RuleBase" id="RU003733"/>
    </source>
</evidence>
<dbReference type="PIRSF" id="PIRSF000538">
    <property type="entry name" value="GlpK"/>
    <property type="match status" value="1"/>
</dbReference>
<feature type="domain" description="Carbohydrate kinase FGGY N-terminal" evidence="5">
    <location>
        <begin position="3"/>
        <end position="244"/>
    </location>
</feature>
<dbReference type="EMBL" id="DVJJ01000110">
    <property type="protein sequence ID" value="HIS65146.1"/>
    <property type="molecule type" value="Genomic_DNA"/>
</dbReference>
<dbReference type="Pfam" id="PF00370">
    <property type="entry name" value="FGGY_N"/>
    <property type="match status" value="1"/>
</dbReference>
<evidence type="ECO:0000259" key="5">
    <source>
        <dbReference type="Pfam" id="PF00370"/>
    </source>
</evidence>
<reference evidence="7" key="2">
    <citation type="journal article" date="2021" name="PeerJ">
        <title>Extensive microbial diversity within the chicken gut microbiome revealed by metagenomics and culture.</title>
        <authorList>
            <person name="Gilroy R."/>
            <person name="Ravi A."/>
            <person name="Getino M."/>
            <person name="Pursley I."/>
            <person name="Horton D.L."/>
            <person name="Alikhan N.F."/>
            <person name="Baker D."/>
            <person name="Gharbi K."/>
            <person name="Hall N."/>
            <person name="Watson M."/>
            <person name="Adriaenssens E.M."/>
            <person name="Foster-Nyarko E."/>
            <person name="Jarju S."/>
            <person name="Secka A."/>
            <person name="Antonio M."/>
            <person name="Oren A."/>
            <person name="Chaudhuri R.R."/>
            <person name="La Ragione R."/>
            <person name="Hildebrand F."/>
            <person name="Pallen M.J."/>
        </authorList>
    </citation>
    <scope>NUCLEOTIDE SEQUENCE</scope>
    <source>
        <strain evidence="7">ChiBcec16-1751</strain>
    </source>
</reference>
<comment type="caution">
    <text evidence="7">The sequence shown here is derived from an EMBL/GenBank/DDBJ whole genome shotgun (WGS) entry which is preliminary data.</text>
</comment>
<evidence type="ECO:0000256" key="2">
    <source>
        <dbReference type="ARBA" id="ARBA00022679"/>
    </source>
</evidence>
<dbReference type="Proteomes" id="UP000886741">
    <property type="component" value="Unassembled WGS sequence"/>
</dbReference>
<dbReference type="PANTHER" id="PTHR43095">
    <property type="entry name" value="SUGAR KINASE"/>
    <property type="match status" value="1"/>
</dbReference>
<name>A0A9D1FB91_9FIRM</name>
<dbReference type="GO" id="GO:0016301">
    <property type="term" value="F:kinase activity"/>
    <property type="evidence" value="ECO:0007669"/>
    <property type="project" value="UniProtKB-KW"/>
</dbReference>
<dbReference type="AlphaFoldDB" id="A0A9D1FB91"/>
<dbReference type="GO" id="GO:0016773">
    <property type="term" value="F:phosphotransferase activity, alcohol group as acceptor"/>
    <property type="evidence" value="ECO:0007669"/>
    <property type="project" value="InterPro"/>
</dbReference>
<dbReference type="Pfam" id="PF02782">
    <property type="entry name" value="FGGY_C"/>
    <property type="match status" value="1"/>
</dbReference>
<dbReference type="GO" id="GO:0005975">
    <property type="term" value="P:carbohydrate metabolic process"/>
    <property type="evidence" value="ECO:0007669"/>
    <property type="project" value="InterPro"/>
</dbReference>
<keyword evidence="2 4" id="KW-0808">Transferase</keyword>